<dbReference type="InterPro" id="IPR036866">
    <property type="entry name" value="RibonucZ/Hydroxyglut_hydro"/>
</dbReference>
<sequence>MKEYFKAERVSENVWWVGAIDWNVRNFHGYETSRGTTYNAFLIIDEKITLVDTVKAPFVSELLARVASVIDPSKIDIIISNHAEPDHSGGLPAVIAATQPEKVVASVTGVKTLRAYYGEELAVDAVKTGDTLSLGKGTLSFVDTKMLHWPDSMISYYDRDKVLFSQDALGMHLASSARWADQLDPYVLDYEARKYFANILNFQAPKVLALLDSLPSLGLDIGIIAPDHGPLWRKDLETIIGIYHRAAEQLPKRKALIAYATMWGATARCANALADGLRSQGVTVVVTDLNVSDRSAVMTEVGDAGIIAFGAPTMNNQMFPAMADVLTYVKGLKPKNKIGFAFGAYGWSGEGAKNIAAELDAMGAQQPVELRQVKYMPTTADLEAFFACGVELAKALG</sequence>
<dbReference type="GO" id="GO:0010181">
    <property type="term" value="F:FMN binding"/>
    <property type="evidence" value="ECO:0007669"/>
    <property type="project" value="InterPro"/>
</dbReference>
<dbReference type="InterPro" id="IPR045761">
    <property type="entry name" value="ODP_dom"/>
</dbReference>
<gene>
    <name evidence="3" type="ORF">J3R75_001376</name>
</gene>
<dbReference type="CDD" id="cd07709">
    <property type="entry name" value="flavodiiron_proteins_MBL-fold"/>
    <property type="match status" value="1"/>
</dbReference>
<dbReference type="InterPro" id="IPR016440">
    <property type="entry name" value="Rubredoxin-O_OxRdtase"/>
</dbReference>
<dbReference type="Gene3D" id="3.60.15.10">
    <property type="entry name" value="Ribonuclease Z/Hydroxyacylglutathione hydrolase-like"/>
    <property type="match status" value="1"/>
</dbReference>
<protein>
    <submittedName>
        <fullName evidence="3">Flavorubredoxin</fullName>
    </submittedName>
</protein>
<dbReference type="PANTHER" id="PTHR43717:SF1">
    <property type="entry name" value="ANAEROBIC NITRIC OXIDE REDUCTASE FLAVORUBREDOXIN"/>
    <property type="match status" value="1"/>
</dbReference>
<dbReference type="GO" id="GO:0046872">
    <property type="term" value="F:metal ion binding"/>
    <property type="evidence" value="ECO:0007669"/>
    <property type="project" value="InterPro"/>
</dbReference>
<dbReference type="PROSITE" id="PS50902">
    <property type="entry name" value="FLAVODOXIN_LIKE"/>
    <property type="match status" value="1"/>
</dbReference>
<feature type="domain" description="Flavodoxin-like" evidence="2">
    <location>
        <begin position="255"/>
        <end position="393"/>
    </location>
</feature>
<accession>A0AAE4AMG0</accession>
<dbReference type="InterPro" id="IPR001279">
    <property type="entry name" value="Metallo-B-lactamas"/>
</dbReference>
<dbReference type="InterPro" id="IPR029039">
    <property type="entry name" value="Flavoprotein-like_sf"/>
</dbReference>
<evidence type="ECO:0000256" key="1">
    <source>
        <dbReference type="ARBA" id="ARBA00007121"/>
    </source>
</evidence>
<dbReference type="InterPro" id="IPR008254">
    <property type="entry name" value="Flavodoxin/NO_synth"/>
</dbReference>
<dbReference type="SUPFAM" id="SSF52218">
    <property type="entry name" value="Flavoproteins"/>
    <property type="match status" value="1"/>
</dbReference>
<comment type="caution">
    <text evidence="3">The sequence shown here is derived from an EMBL/GenBank/DDBJ whole genome shotgun (WGS) entry which is preliminary data.</text>
</comment>
<evidence type="ECO:0000313" key="3">
    <source>
        <dbReference type="EMBL" id="MDQ0289269.1"/>
    </source>
</evidence>
<name>A0AAE4AMG0_9BACT</name>
<dbReference type="RefSeq" id="WP_307260665.1">
    <property type="nucleotide sequence ID" value="NZ_JAUSVL010000001.1"/>
</dbReference>
<dbReference type="Pfam" id="PF19583">
    <property type="entry name" value="ODP"/>
    <property type="match status" value="1"/>
</dbReference>
<evidence type="ECO:0000259" key="2">
    <source>
        <dbReference type="PROSITE" id="PS50902"/>
    </source>
</evidence>
<dbReference type="Gene3D" id="3.40.50.360">
    <property type="match status" value="1"/>
</dbReference>
<dbReference type="PIRSF" id="PIRSF005243">
    <property type="entry name" value="ROO"/>
    <property type="match status" value="1"/>
</dbReference>
<comment type="similarity">
    <text evidence="1">In the N-terminal section; belongs to the zinc metallo-hydrolase group 3 family.</text>
</comment>
<dbReference type="SMART" id="SM00849">
    <property type="entry name" value="Lactamase_B"/>
    <property type="match status" value="1"/>
</dbReference>
<dbReference type="AlphaFoldDB" id="A0AAE4AMG0"/>
<dbReference type="GO" id="GO:0009055">
    <property type="term" value="F:electron transfer activity"/>
    <property type="evidence" value="ECO:0007669"/>
    <property type="project" value="InterPro"/>
</dbReference>
<dbReference type="SUPFAM" id="SSF56281">
    <property type="entry name" value="Metallo-hydrolase/oxidoreductase"/>
    <property type="match status" value="1"/>
</dbReference>
<proteinExistence type="inferred from homology"/>
<dbReference type="Pfam" id="PF00258">
    <property type="entry name" value="Flavodoxin_1"/>
    <property type="match status" value="1"/>
</dbReference>
<evidence type="ECO:0000313" key="4">
    <source>
        <dbReference type="Proteomes" id="UP001238163"/>
    </source>
</evidence>
<keyword evidence="4" id="KW-1185">Reference proteome</keyword>
<dbReference type="Proteomes" id="UP001238163">
    <property type="component" value="Unassembled WGS sequence"/>
</dbReference>
<dbReference type="GO" id="GO:0016491">
    <property type="term" value="F:oxidoreductase activity"/>
    <property type="evidence" value="ECO:0007669"/>
    <property type="project" value="InterPro"/>
</dbReference>
<reference evidence="3" key="1">
    <citation type="submission" date="2023-07" db="EMBL/GenBank/DDBJ databases">
        <title>Genomic Encyclopedia of Type Strains, Phase IV (KMG-IV): sequencing the most valuable type-strain genomes for metagenomic binning, comparative biology and taxonomic classification.</title>
        <authorList>
            <person name="Goeker M."/>
        </authorList>
    </citation>
    <scope>NUCLEOTIDE SEQUENCE</scope>
    <source>
        <strain evidence="3">DSM 24202</strain>
    </source>
</reference>
<dbReference type="PANTHER" id="PTHR43717">
    <property type="entry name" value="ANAEROBIC NITRIC OXIDE REDUCTASE FLAVORUBREDOXIN"/>
    <property type="match status" value="1"/>
</dbReference>
<organism evidence="3 4">
    <name type="scientific">Oligosphaera ethanolica</name>
    <dbReference type="NCBI Taxonomy" id="760260"/>
    <lineage>
        <taxon>Bacteria</taxon>
        <taxon>Pseudomonadati</taxon>
        <taxon>Lentisphaerota</taxon>
        <taxon>Oligosphaeria</taxon>
        <taxon>Oligosphaerales</taxon>
        <taxon>Oligosphaeraceae</taxon>
        <taxon>Oligosphaera</taxon>
    </lineage>
</organism>
<dbReference type="EMBL" id="JAUSVL010000001">
    <property type="protein sequence ID" value="MDQ0289269.1"/>
    <property type="molecule type" value="Genomic_DNA"/>
</dbReference>